<evidence type="ECO:0000313" key="8">
    <source>
        <dbReference type="EMBL" id="SDS81906.1"/>
    </source>
</evidence>
<dbReference type="SUPFAM" id="SSF75005">
    <property type="entry name" value="Arabinanase/levansucrase/invertase"/>
    <property type="match status" value="1"/>
</dbReference>
<evidence type="ECO:0000256" key="2">
    <source>
        <dbReference type="ARBA" id="ARBA00022801"/>
    </source>
</evidence>
<comment type="similarity">
    <text evidence="1 5">Belongs to the glycosyl hydrolase 43 family.</text>
</comment>
<evidence type="ECO:0000256" key="3">
    <source>
        <dbReference type="ARBA" id="ARBA00023295"/>
    </source>
</evidence>
<dbReference type="STRING" id="412690.SAMN04489834_2220"/>
<dbReference type="Gene3D" id="2.115.10.20">
    <property type="entry name" value="Glycosyl hydrolase domain, family 43"/>
    <property type="match status" value="1"/>
</dbReference>
<keyword evidence="4" id="KW-0624">Polysaccharide degradation</keyword>
<sequence length="599" mass="66046">MSHISCNPLDLPYRYQDVRFSGSVQGVKIGEPQRSVHREAADPSIVRYQGHYLLFASMSRGFWSSTDLNSWQFHPTAKLPPFDYAPDVREVDGTLIISASRKTGNSPFFRSRNPLEDDFEEIAAGTFAFWDPSVFQDNDGRIYLYWGCDAVQPLYGIELDRELTPIGEAVPLAYSDASSRGWERPGEDYMVPEPTTERERLVAQFSGASTYVEGAWMTRVGDLYYLQYSAPGTQWNTYADGYLTASSPLGPFTYSSNSPFSSKPGGFITGAGHGSTFQDEWGNWWHAATMRISVNDVFERRVGIFPAGFDEDGVLFCNQSFADYPMLVPEGAFDPQELRRPPWMLLSYEARTLASSHAEGHDSDLAVNEDVRSWWASALPGVGQWLTADLGEEKDVHAVQVNLGDHELAQSAPLLDEGADSGHTWRGIYESHAPAEVLLEGSIDGANWAVLHDGSQAGEDRPHALVVLDAPQAVRYIRVTAQSLPFDGAFAVSGLRVFGRGRGIAPQQIVPDVVRVDDRTASLTWEEADGAQGYNIRYGPDRDKLYRSWLVYGRTSLEVPTLNAGASAWFAVDSFNENGVTFGEPVQATAATLAIGDVA</sequence>
<dbReference type="EMBL" id="LT629742">
    <property type="protein sequence ID" value="SDS81906.1"/>
    <property type="molecule type" value="Genomic_DNA"/>
</dbReference>
<evidence type="ECO:0000313" key="9">
    <source>
        <dbReference type="Proteomes" id="UP000181956"/>
    </source>
</evidence>
<dbReference type="InterPro" id="IPR013783">
    <property type="entry name" value="Ig-like_fold"/>
</dbReference>
<protein>
    <submittedName>
        <fullName evidence="8">Glycosyl hydrolases family 43</fullName>
    </submittedName>
</protein>
<evidence type="ECO:0000259" key="6">
    <source>
        <dbReference type="PROSITE" id="PS50022"/>
    </source>
</evidence>
<keyword evidence="3 5" id="KW-0326">Glycosidase</keyword>
<keyword evidence="9" id="KW-1185">Reference proteome</keyword>
<feature type="domain" description="Fibronectin type-III" evidence="7">
    <location>
        <begin position="505"/>
        <end position="596"/>
    </location>
</feature>
<accession>A0A1H1VBX6</accession>
<dbReference type="OrthoDB" id="9806701at2"/>
<evidence type="ECO:0000256" key="1">
    <source>
        <dbReference type="ARBA" id="ARBA00009865"/>
    </source>
</evidence>
<dbReference type="RefSeq" id="WP_083365421.1">
    <property type="nucleotide sequence ID" value="NZ_LT629742.1"/>
</dbReference>
<keyword evidence="4" id="KW-0119">Carbohydrate metabolism</keyword>
<dbReference type="Pfam" id="PF04616">
    <property type="entry name" value="Glyco_hydro_43"/>
    <property type="match status" value="1"/>
</dbReference>
<dbReference type="Gene3D" id="2.60.120.260">
    <property type="entry name" value="Galactose-binding domain-like"/>
    <property type="match status" value="1"/>
</dbReference>
<evidence type="ECO:0000259" key="7">
    <source>
        <dbReference type="PROSITE" id="PS50853"/>
    </source>
</evidence>
<organism evidence="8 9">
    <name type="scientific">Microterricola viridarii</name>
    <dbReference type="NCBI Taxonomy" id="412690"/>
    <lineage>
        <taxon>Bacteria</taxon>
        <taxon>Bacillati</taxon>
        <taxon>Actinomycetota</taxon>
        <taxon>Actinomycetes</taxon>
        <taxon>Micrococcales</taxon>
        <taxon>Microbacteriaceae</taxon>
        <taxon>Microterricola</taxon>
    </lineage>
</organism>
<dbReference type="CDD" id="cd08982">
    <property type="entry name" value="GH43-like"/>
    <property type="match status" value="1"/>
</dbReference>
<dbReference type="Proteomes" id="UP000181956">
    <property type="component" value="Chromosome I"/>
</dbReference>
<dbReference type="AlphaFoldDB" id="A0A1H1VBX6"/>
<dbReference type="InterPro" id="IPR051795">
    <property type="entry name" value="Glycosyl_Hydrlase_43"/>
</dbReference>
<dbReference type="PANTHER" id="PTHR42812:SF14">
    <property type="entry name" value="SECRETED PROTEIN"/>
    <property type="match status" value="1"/>
</dbReference>
<dbReference type="PROSITE" id="PS50022">
    <property type="entry name" value="FA58C_3"/>
    <property type="match status" value="1"/>
</dbReference>
<dbReference type="GO" id="GO:0004553">
    <property type="term" value="F:hydrolase activity, hydrolyzing O-glycosyl compounds"/>
    <property type="evidence" value="ECO:0007669"/>
    <property type="project" value="InterPro"/>
</dbReference>
<dbReference type="InterPro" id="IPR036116">
    <property type="entry name" value="FN3_sf"/>
</dbReference>
<dbReference type="SUPFAM" id="SSF49785">
    <property type="entry name" value="Galactose-binding domain-like"/>
    <property type="match status" value="1"/>
</dbReference>
<reference evidence="9" key="1">
    <citation type="submission" date="2016-10" db="EMBL/GenBank/DDBJ databases">
        <authorList>
            <person name="Varghese N."/>
            <person name="Submissions S."/>
        </authorList>
    </citation>
    <scope>NUCLEOTIDE SEQUENCE [LARGE SCALE GENOMIC DNA]</scope>
    <source>
        <strain evidence="9">DSM 21772</strain>
    </source>
</reference>
<feature type="domain" description="F5/8 type C" evidence="6">
    <location>
        <begin position="332"/>
        <end position="500"/>
    </location>
</feature>
<evidence type="ECO:0000256" key="4">
    <source>
        <dbReference type="ARBA" id="ARBA00023326"/>
    </source>
</evidence>
<dbReference type="PROSITE" id="PS50853">
    <property type="entry name" value="FN3"/>
    <property type="match status" value="1"/>
</dbReference>
<proteinExistence type="inferred from homology"/>
<evidence type="ECO:0000256" key="5">
    <source>
        <dbReference type="RuleBase" id="RU361187"/>
    </source>
</evidence>
<dbReference type="InterPro" id="IPR006710">
    <property type="entry name" value="Glyco_hydro_43"/>
</dbReference>
<dbReference type="Gene3D" id="2.60.40.10">
    <property type="entry name" value="Immunoglobulins"/>
    <property type="match status" value="1"/>
</dbReference>
<dbReference type="GO" id="GO:0000272">
    <property type="term" value="P:polysaccharide catabolic process"/>
    <property type="evidence" value="ECO:0007669"/>
    <property type="project" value="UniProtKB-KW"/>
</dbReference>
<keyword evidence="2 5" id="KW-0378">Hydrolase</keyword>
<name>A0A1H1VBX6_9MICO</name>
<dbReference type="InterPro" id="IPR000421">
    <property type="entry name" value="FA58C"/>
</dbReference>
<dbReference type="InterPro" id="IPR008979">
    <property type="entry name" value="Galactose-bd-like_sf"/>
</dbReference>
<gene>
    <name evidence="8" type="ORF">SAMN04489834_2220</name>
</gene>
<dbReference type="InterPro" id="IPR003961">
    <property type="entry name" value="FN3_dom"/>
</dbReference>
<dbReference type="InterPro" id="IPR023296">
    <property type="entry name" value="Glyco_hydro_beta-prop_sf"/>
</dbReference>
<dbReference type="PANTHER" id="PTHR42812">
    <property type="entry name" value="BETA-XYLOSIDASE"/>
    <property type="match status" value="1"/>
</dbReference>
<dbReference type="SUPFAM" id="SSF49265">
    <property type="entry name" value="Fibronectin type III"/>
    <property type="match status" value="1"/>
</dbReference>